<dbReference type="EMBL" id="VDFY01000300">
    <property type="protein sequence ID" value="TNH21449.1"/>
    <property type="molecule type" value="Genomic_DNA"/>
</dbReference>
<dbReference type="Proteomes" id="UP000306145">
    <property type="component" value="Unassembled WGS sequence"/>
</dbReference>
<dbReference type="AlphaFoldDB" id="A0A5C4QBS8"/>
<sequence length="71" mass="8262">MVALLRKLRRQPQKLLDETGPATRYLRRDGNPTGGQLQDDRQTVILNRPLLTRAGEMRASYAMRNRGEHFR</sequence>
<name>A0A5C4QBS8_9ACTN</name>
<evidence type="ECO:0000313" key="3">
    <source>
        <dbReference type="Proteomes" id="UP000306145"/>
    </source>
</evidence>
<evidence type="ECO:0000256" key="1">
    <source>
        <dbReference type="SAM" id="MobiDB-lite"/>
    </source>
</evidence>
<organism evidence="2 3">
    <name type="scientific">Micromonospora orduensis</name>
    <dbReference type="NCBI Taxonomy" id="1420891"/>
    <lineage>
        <taxon>Bacteria</taxon>
        <taxon>Bacillati</taxon>
        <taxon>Actinomycetota</taxon>
        <taxon>Actinomycetes</taxon>
        <taxon>Micromonosporales</taxon>
        <taxon>Micromonosporaceae</taxon>
        <taxon>Micromonospora</taxon>
    </lineage>
</organism>
<keyword evidence="3" id="KW-1185">Reference proteome</keyword>
<proteinExistence type="predicted"/>
<evidence type="ECO:0000313" key="2">
    <source>
        <dbReference type="EMBL" id="TNH21449.1"/>
    </source>
</evidence>
<reference evidence="2 3" key="1">
    <citation type="submission" date="2019-06" db="EMBL/GenBank/DDBJ databases">
        <title>Micromonospora ordensis sp. nov., isolated from deep marine sediment.</title>
        <authorList>
            <person name="Veyisoglu A."/>
            <person name="Carro L."/>
            <person name="Klenk H.-P."/>
            <person name="Sahin N."/>
        </authorList>
    </citation>
    <scope>NUCLEOTIDE SEQUENCE [LARGE SCALE GENOMIC DNA]</scope>
    <source>
        <strain evidence="2 3">S2509</strain>
    </source>
</reference>
<accession>A0A5C4QBS8</accession>
<feature type="region of interest" description="Disordered" evidence="1">
    <location>
        <begin position="13"/>
        <end position="41"/>
    </location>
</feature>
<comment type="caution">
    <text evidence="2">The sequence shown here is derived from an EMBL/GenBank/DDBJ whole genome shotgun (WGS) entry which is preliminary data.</text>
</comment>
<gene>
    <name evidence="2" type="ORF">FHG89_31650</name>
</gene>
<protein>
    <submittedName>
        <fullName evidence="2">Uncharacterized protein</fullName>
    </submittedName>
</protein>